<gene>
    <name evidence="15" type="ordered locus">Rmar_0915</name>
</gene>
<feature type="signal peptide" evidence="12">
    <location>
        <begin position="1"/>
        <end position="19"/>
    </location>
</feature>
<keyword evidence="5 12" id="KW-0732">Signal</keyword>
<dbReference type="Pfam" id="PF00593">
    <property type="entry name" value="TonB_dep_Rec_b-barrel"/>
    <property type="match status" value="1"/>
</dbReference>
<reference evidence="15 16" key="1">
    <citation type="journal article" date="2009" name="Stand. Genomic Sci.">
        <title>Complete genome sequence of Rhodothermus marinus type strain (R-10).</title>
        <authorList>
            <person name="Nolan M."/>
            <person name="Tindall B.J."/>
            <person name="Pomrenke H."/>
            <person name="Lapidus A."/>
            <person name="Copeland A."/>
            <person name="Glavina Del Rio T."/>
            <person name="Lucas S."/>
            <person name="Chen F."/>
            <person name="Tice H."/>
            <person name="Cheng J.F."/>
            <person name="Saunders E."/>
            <person name="Han C."/>
            <person name="Bruce D."/>
            <person name="Goodwin L."/>
            <person name="Chain P."/>
            <person name="Pitluck S."/>
            <person name="Ovchinikova G."/>
            <person name="Pati A."/>
            <person name="Ivanova N."/>
            <person name="Mavromatis K."/>
            <person name="Chen A."/>
            <person name="Palaniappan K."/>
            <person name="Land M."/>
            <person name="Hauser L."/>
            <person name="Chang Y.J."/>
            <person name="Jeffries C.D."/>
            <person name="Brettin T."/>
            <person name="Goker M."/>
            <person name="Bristow J."/>
            <person name="Eisen J.A."/>
            <person name="Markowitz V."/>
            <person name="Hugenholtz P."/>
            <person name="Kyrpides N.C."/>
            <person name="Klenk H.P."/>
            <person name="Detter J.C."/>
        </authorList>
    </citation>
    <scope>NUCLEOTIDE SEQUENCE [LARGE SCALE GENOMIC DNA]</scope>
    <source>
        <strain evidence="16">ATCC 43812 / DSM 4252 / R-10</strain>
    </source>
</reference>
<dbReference type="HOGENOM" id="CLU_004317_2_1_10"/>
<feature type="domain" description="TonB-dependent receptor-like beta-barrel" evidence="13">
    <location>
        <begin position="393"/>
        <end position="1024"/>
    </location>
</feature>
<keyword evidence="9 10" id="KW-0998">Cell outer membrane</keyword>
<evidence type="ECO:0000256" key="11">
    <source>
        <dbReference type="RuleBase" id="RU003357"/>
    </source>
</evidence>
<protein>
    <submittedName>
        <fullName evidence="15">TonB-dependent receptor plug</fullName>
    </submittedName>
</protein>
<evidence type="ECO:0000256" key="5">
    <source>
        <dbReference type="ARBA" id="ARBA00022729"/>
    </source>
</evidence>
<keyword evidence="7 10" id="KW-0472">Membrane</keyword>
<evidence type="ECO:0000256" key="10">
    <source>
        <dbReference type="PROSITE-ProRule" id="PRU01360"/>
    </source>
</evidence>
<keyword evidence="6 11" id="KW-0798">TonB box</keyword>
<keyword evidence="2 10" id="KW-0813">Transport</keyword>
<dbReference type="GO" id="GO:0044718">
    <property type="term" value="P:siderophore transmembrane transport"/>
    <property type="evidence" value="ECO:0007669"/>
    <property type="project" value="TreeGrafter"/>
</dbReference>
<dbReference type="InterPro" id="IPR037066">
    <property type="entry name" value="Plug_dom_sf"/>
</dbReference>
<dbReference type="KEGG" id="rmr:Rmar_0915"/>
<keyword evidence="3 10" id="KW-1134">Transmembrane beta strand</keyword>
<dbReference type="InterPro" id="IPR012910">
    <property type="entry name" value="Plug_dom"/>
</dbReference>
<keyword evidence="4 10" id="KW-0812">Transmembrane</keyword>
<dbReference type="STRING" id="518766.Rmar_0915"/>
<dbReference type="EMBL" id="CP001807">
    <property type="protein sequence ID" value="ACY47809.1"/>
    <property type="molecule type" value="Genomic_DNA"/>
</dbReference>
<evidence type="ECO:0000313" key="16">
    <source>
        <dbReference type="Proteomes" id="UP000002221"/>
    </source>
</evidence>
<dbReference type="InterPro" id="IPR039426">
    <property type="entry name" value="TonB-dep_rcpt-like"/>
</dbReference>
<comment type="subcellular location">
    <subcellularLocation>
        <location evidence="1 10">Cell outer membrane</location>
        <topology evidence="1 10">Multi-pass membrane protein</topology>
    </subcellularLocation>
</comment>
<dbReference type="InterPro" id="IPR036942">
    <property type="entry name" value="Beta-barrel_TonB_sf"/>
</dbReference>
<feature type="chain" id="PRO_5003010942" evidence="12">
    <location>
        <begin position="20"/>
        <end position="1075"/>
    </location>
</feature>
<dbReference type="Proteomes" id="UP000002221">
    <property type="component" value="Chromosome"/>
</dbReference>
<dbReference type="GO" id="GO:0009279">
    <property type="term" value="C:cell outer membrane"/>
    <property type="evidence" value="ECO:0007669"/>
    <property type="project" value="UniProtKB-SubCell"/>
</dbReference>
<comment type="similarity">
    <text evidence="10 11">Belongs to the TonB-dependent receptor family.</text>
</comment>
<dbReference type="PANTHER" id="PTHR30069:SF29">
    <property type="entry name" value="HEMOGLOBIN AND HEMOGLOBIN-HAPTOGLOBIN-BINDING PROTEIN 1-RELATED"/>
    <property type="match status" value="1"/>
</dbReference>
<dbReference type="InterPro" id="IPR013784">
    <property type="entry name" value="Carb-bd-like_fold"/>
</dbReference>
<dbReference type="Pfam" id="PF07715">
    <property type="entry name" value="Plug"/>
    <property type="match status" value="1"/>
</dbReference>
<dbReference type="NCBIfam" id="TIGR04056">
    <property type="entry name" value="OMP_RagA_SusC"/>
    <property type="match status" value="1"/>
</dbReference>
<dbReference type="SUPFAM" id="SSF49452">
    <property type="entry name" value="Starch-binding domain-like"/>
    <property type="match status" value="1"/>
</dbReference>
<evidence type="ECO:0000256" key="6">
    <source>
        <dbReference type="ARBA" id="ARBA00023077"/>
    </source>
</evidence>
<dbReference type="RefSeq" id="WP_012843421.1">
    <property type="nucleotide sequence ID" value="NC_013501.1"/>
</dbReference>
<dbReference type="GO" id="GO:0030246">
    <property type="term" value="F:carbohydrate binding"/>
    <property type="evidence" value="ECO:0007669"/>
    <property type="project" value="InterPro"/>
</dbReference>
<dbReference type="Pfam" id="PF13715">
    <property type="entry name" value="CarbopepD_reg_2"/>
    <property type="match status" value="1"/>
</dbReference>
<dbReference type="eggNOG" id="COG4771">
    <property type="taxonomic scope" value="Bacteria"/>
</dbReference>
<proteinExistence type="inferred from homology"/>
<dbReference type="Gene3D" id="2.170.130.10">
    <property type="entry name" value="TonB-dependent receptor, plug domain"/>
    <property type="match status" value="1"/>
</dbReference>
<evidence type="ECO:0000256" key="4">
    <source>
        <dbReference type="ARBA" id="ARBA00022692"/>
    </source>
</evidence>
<evidence type="ECO:0000256" key="2">
    <source>
        <dbReference type="ARBA" id="ARBA00022448"/>
    </source>
</evidence>
<evidence type="ECO:0000256" key="9">
    <source>
        <dbReference type="ARBA" id="ARBA00023237"/>
    </source>
</evidence>
<dbReference type="InterPro" id="IPR023996">
    <property type="entry name" value="TonB-dep_OMP_SusC/RagA"/>
</dbReference>
<keyword evidence="8 15" id="KW-0675">Receptor</keyword>
<sequence length="1075" mass="117596">MRIGYALLLALLLPGSVLAQGTIRGRVVDAETQDPIPGANVVVRELIRGAATDIDGNYTIERVPAGTYTLEASFVGYRTETRRVTVEEGATITVDFALFQTALNLQEVVVTGAGGPVEVKRLGNTIATINAARLEIAPVQNLSEMLMAREPSVAVLPSGGITGEGARIRIRGSASLSQSNEPIVYIDGIRVNRDGGFGSGFVGTGGGGSPSRLDDLDPEAIERIEILKGAAAATLYGTEASNGVIQIFTKRGAVGPPRFSFRIEQGASWYPKIYPDNTGWAWNQAVADTMSKYFGRPIRPYELVRANFMHEMFETGYHQAYSASVSGGTPGVTYFVNLRWSDEDGPFGAKDGRWYPPGVRTRSADINRLAQASATVNIFPSDKLRLGISTGLTRRHYETPNNNNNIYAAFTLAQFSKPELVRYNNQTGSPAFMTVNEGLQQSYTQDVDRFFGSLNLNYRPSRPLMVDATFGIDVVNQLSREVFPFRWNIDNFSGYNPEGVRRIDDLNSLDITADIKATHRVQLSSSLESTFILGTQGFITRRIDESAEGRRFPGPGIDVTGGAAEQEVFESYLEVVNLGIFAQEQIGFNDYLFLTVGGRLDANSAFGSEFDAVFYPKASLSFIPSDAPFWRPLGPISSLRLRAAVGQSGLQPGAFDALTTYVPVASSSGPGIVPGNLGNPELKPEISTEWEVGMELGLLQDRLALQATYWDRTVTDALVDKQFPVTGGFRASQLTNIGELKGRGIELGFQGTIYSSEQFSVDLFAGASYLWEQVTDMGGAPPIKVGGSYPRYRNFIIEGYAPGAHFGAKLLPTDANHLPIDFNGDGQPDSRDEVLAYLATLTPEDLINPSNGRVNMPSSLGLVLLADEDGDGDLLDHYLGKPTPDWQGSFGATIRFLRNFRLYTAFEFKAGNYYVNNLTFAFRQANAVIGRNLPWSAEVVRDYATGGVDANGNPMNDPQVRLRALERWLNEVLALAPFSGLNTIKPADFLRWRELSLTYDVPRSQLQRLWGIDRLSFTLGVRNLALWTRYDGPDPEVNAVGRGSGSQLDQNYLDGVDAFGFVMPRRVTFTVRFGF</sequence>
<evidence type="ECO:0000256" key="12">
    <source>
        <dbReference type="SAM" id="SignalP"/>
    </source>
</evidence>
<evidence type="ECO:0000256" key="8">
    <source>
        <dbReference type="ARBA" id="ARBA00023170"/>
    </source>
</evidence>
<dbReference type="InterPro" id="IPR000531">
    <property type="entry name" value="Beta-barrel_TonB"/>
</dbReference>
<accession>D0MH24</accession>
<evidence type="ECO:0000259" key="14">
    <source>
        <dbReference type="Pfam" id="PF07715"/>
    </source>
</evidence>
<keyword evidence="16" id="KW-1185">Reference proteome</keyword>
<evidence type="ECO:0000259" key="13">
    <source>
        <dbReference type="Pfam" id="PF00593"/>
    </source>
</evidence>
<evidence type="ECO:0000256" key="3">
    <source>
        <dbReference type="ARBA" id="ARBA00022452"/>
    </source>
</evidence>
<dbReference type="PANTHER" id="PTHR30069">
    <property type="entry name" value="TONB-DEPENDENT OUTER MEMBRANE RECEPTOR"/>
    <property type="match status" value="1"/>
</dbReference>
<dbReference type="OrthoDB" id="9768177at2"/>
<dbReference type="Gene3D" id="2.60.40.1120">
    <property type="entry name" value="Carboxypeptidase-like, regulatory domain"/>
    <property type="match status" value="1"/>
</dbReference>
<evidence type="ECO:0000313" key="15">
    <source>
        <dbReference type="EMBL" id="ACY47809.1"/>
    </source>
</evidence>
<evidence type="ECO:0000256" key="1">
    <source>
        <dbReference type="ARBA" id="ARBA00004571"/>
    </source>
</evidence>
<dbReference type="Gene3D" id="2.40.170.20">
    <property type="entry name" value="TonB-dependent receptor, beta-barrel domain"/>
    <property type="match status" value="1"/>
</dbReference>
<feature type="domain" description="TonB-dependent receptor plug" evidence="14">
    <location>
        <begin position="122"/>
        <end position="244"/>
    </location>
</feature>
<dbReference type="PROSITE" id="PS52016">
    <property type="entry name" value="TONB_DEPENDENT_REC_3"/>
    <property type="match status" value="1"/>
</dbReference>
<dbReference type="AlphaFoldDB" id="D0MH24"/>
<name>D0MH24_RHOM4</name>
<organism evidence="15 16">
    <name type="scientific">Rhodothermus marinus (strain ATCC 43812 / DSM 4252 / R-10)</name>
    <name type="common">Rhodothermus obamensis</name>
    <dbReference type="NCBI Taxonomy" id="518766"/>
    <lineage>
        <taxon>Bacteria</taxon>
        <taxon>Pseudomonadati</taxon>
        <taxon>Rhodothermota</taxon>
        <taxon>Rhodothermia</taxon>
        <taxon>Rhodothermales</taxon>
        <taxon>Rhodothermaceae</taxon>
        <taxon>Rhodothermus</taxon>
    </lineage>
</organism>
<dbReference type="SUPFAM" id="SSF56935">
    <property type="entry name" value="Porins"/>
    <property type="match status" value="1"/>
</dbReference>
<dbReference type="GO" id="GO:0015344">
    <property type="term" value="F:siderophore uptake transmembrane transporter activity"/>
    <property type="evidence" value="ECO:0007669"/>
    <property type="project" value="TreeGrafter"/>
</dbReference>
<evidence type="ECO:0000256" key="7">
    <source>
        <dbReference type="ARBA" id="ARBA00023136"/>
    </source>
</evidence>